<dbReference type="InterPro" id="IPR053188">
    <property type="entry name" value="FkbM_Methyltransferase"/>
</dbReference>
<keyword evidence="2" id="KW-0808">Transferase</keyword>
<dbReference type="Gene3D" id="3.40.50.150">
    <property type="entry name" value="Vaccinia Virus protein VP39"/>
    <property type="match status" value="1"/>
</dbReference>
<dbReference type="InterPro" id="IPR006342">
    <property type="entry name" value="FkbM_mtfrase"/>
</dbReference>
<evidence type="ECO:0000313" key="2">
    <source>
        <dbReference type="EMBL" id="HGH60399.1"/>
    </source>
</evidence>
<protein>
    <submittedName>
        <fullName evidence="2">FkbM family methyltransferase</fullName>
    </submittedName>
</protein>
<dbReference type="PANTHER" id="PTHR36973:SF4">
    <property type="entry name" value="NODULATION PROTEIN"/>
    <property type="match status" value="1"/>
</dbReference>
<dbReference type="EMBL" id="DTGT01000118">
    <property type="protein sequence ID" value="HGH60399.1"/>
    <property type="molecule type" value="Genomic_DNA"/>
</dbReference>
<evidence type="ECO:0000259" key="1">
    <source>
        <dbReference type="Pfam" id="PF05050"/>
    </source>
</evidence>
<proteinExistence type="predicted"/>
<reference evidence="2" key="1">
    <citation type="journal article" date="2020" name="mSystems">
        <title>Genome- and Community-Level Interaction Insights into Carbon Utilization and Element Cycling Functions of Hydrothermarchaeota in Hydrothermal Sediment.</title>
        <authorList>
            <person name="Zhou Z."/>
            <person name="Liu Y."/>
            <person name="Xu W."/>
            <person name="Pan J."/>
            <person name="Luo Z.H."/>
            <person name="Li M."/>
        </authorList>
    </citation>
    <scope>NUCLEOTIDE SEQUENCE [LARGE SCALE GENOMIC DNA]</scope>
    <source>
        <strain evidence="2">SpSt-769</strain>
    </source>
</reference>
<feature type="domain" description="Methyltransferase FkbM" evidence="1">
    <location>
        <begin position="31"/>
        <end position="200"/>
    </location>
</feature>
<dbReference type="InterPro" id="IPR029063">
    <property type="entry name" value="SAM-dependent_MTases_sf"/>
</dbReference>
<dbReference type="PANTHER" id="PTHR36973">
    <property type="entry name" value="SLL1456 PROTEIN-RELATED"/>
    <property type="match status" value="1"/>
</dbReference>
<dbReference type="NCBIfam" id="TIGR01444">
    <property type="entry name" value="fkbM_fam"/>
    <property type="match status" value="1"/>
</dbReference>
<dbReference type="SUPFAM" id="SSF53335">
    <property type="entry name" value="S-adenosyl-L-methionine-dependent methyltransferases"/>
    <property type="match status" value="1"/>
</dbReference>
<dbReference type="GO" id="GO:0032259">
    <property type="term" value="P:methylation"/>
    <property type="evidence" value="ECO:0007669"/>
    <property type="project" value="UniProtKB-KW"/>
</dbReference>
<dbReference type="GO" id="GO:0008171">
    <property type="term" value="F:O-methyltransferase activity"/>
    <property type="evidence" value="ECO:0007669"/>
    <property type="project" value="TreeGrafter"/>
</dbReference>
<name>A0A7C4AR40_9BACT</name>
<dbReference type="Pfam" id="PF05050">
    <property type="entry name" value="Methyltransf_21"/>
    <property type="match status" value="1"/>
</dbReference>
<dbReference type="AlphaFoldDB" id="A0A7C4AR40"/>
<keyword evidence="2" id="KW-0489">Methyltransferase</keyword>
<sequence length="374" mass="42424">MALLHMHTQPDMTRHVVEKRLFVDEPVIVVDVGARGGYDEAWDAFGDQLAVIGFEPEPAECERLNTNAPPHVAYLPYALGAREETREFYVAAFSGSSGLCSGDTEFIQRFFEGDNLKTVRTESIQVHPLDSVLAQRGMGPVNFIKLDCEGADLEVLQGAERILHQPQTLGVLVEVWFQKESRRCGYTFVDIHEHLTERGFFLFDMDSYRYNRRAMPFPFVSDIRDEAGRLIPGQTTHGQIIRGDALYFRDFIQNPLQTPRDENALLLLKLACFYEIWGLQDCAAELLLHYKSDLSALVDTEQLLDLLTPELGGIKLSYREYVQWTQSNPLSLRPSLSSVPDVLKRGAEVILRFEGKPGAILRHGLRWLAQRGKK</sequence>
<organism evidence="2">
    <name type="scientific">Desulfomonile tiedjei</name>
    <dbReference type="NCBI Taxonomy" id="2358"/>
    <lineage>
        <taxon>Bacteria</taxon>
        <taxon>Pseudomonadati</taxon>
        <taxon>Thermodesulfobacteriota</taxon>
        <taxon>Desulfomonilia</taxon>
        <taxon>Desulfomonilales</taxon>
        <taxon>Desulfomonilaceae</taxon>
        <taxon>Desulfomonile</taxon>
    </lineage>
</organism>
<gene>
    <name evidence="2" type="ORF">ENV54_03765</name>
</gene>
<comment type="caution">
    <text evidence="2">The sequence shown here is derived from an EMBL/GenBank/DDBJ whole genome shotgun (WGS) entry which is preliminary data.</text>
</comment>
<accession>A0A7C4AR40</accession>